<feature type="compositionally biased region" description="Pro residues" evidence="1">
    <location>
        <begin position="274"/>
        <end position="285"/>
    </location>
</feature>
<organism evidence="2 3">
    <name type="scientific">Phanerochaete sordida</name>
    <dbReference type="NCBI Taxonomy" id="48140"/>
    <lineage>
        <taxon>Eukaryota</taxon>
        <taxon>Fungi</taxon>
        <taxon>Dikarya</taxon>
        <taxon>Basidiomycota</taxon>
        <taxon>Agaricomycotina</taxon>
        <taxon>Agaricomycetes</taxon>
        <taxon>Polyporales</taxon>
        <taxon>Phanerochaetaceae</taxon>
        <taxon>Phanerochaete</taxon>
    </lineage>
</organism>
<feature type="region of interest" description="Disordered" evidence="1">
    <location>
        <begin position="183"/>
        <end position="251"/>
    </location>
</feature>
<reference evidence="2 3" key="1">
    <citation type="submission" date="2021-08" db="EMBL/GenBank/DDBJ databases">
        <title>Draft Genome Sequence of Phanerochaete sordida strain YK-624.</title>
        <authorList>
            <person name="Mori T."/>
            <person name="Dohra H."/>
            <person name="Suzuki T."/>
            <person name="Kawagishi H."/>
            <person name="Hirai H."/>
        </authorList>
    </citation>
    <scope>NUCLEOTIDE SEQUENCE [LARGE SCALE GENOMIC DNA]</scope>
    <source>
        <strain evidence="2 3">YK-624</strain>
    </source>
</reference>
<feature type="region of interest" description="Disordered" evidence="1">
    <location>
        <begin position="767"/>
        <end position="820"/>
    </location>
</feature>
<evidence type="ECO:0000313" key="3">
    <source>
        <dbReference type="Proteomes" id="UP000703269"/>
    </source>
</evidence>
<dbReference type="Proteomes" id="UP000703269">
    <property type="component" value="Unassembled WGS sequence"/>
</dbReference>
<dbReference type="EMBL" id="BPQB01000087">
    <property type="protein sequence ID" value="GJE98411.1"/>
    <property type="molecule type" value="Genomic_DNA"/>
</dbReference>
<name>A0A9P3LKD6_9APHY</name>
<feature type="compositionally biased region" description="Polar residues" evidence="1">
    <location>
        <begin position="50"/>
        <end position="63"/>
    </location>
</feature>
<evidence type="ECO:0000313" key="2">
    <source>
        <dbReference type="EMBL" id="GJE98411.1"/>
    </source>
</evidence>
<feature type="compositionally biased region" description="Low complexity" evidence="1">
    <location>
        <begin position="138"/>
        <end position="156"/>
    </location>
</feature>
<feature type="compositionally biased region" description="Polar residues" evidence="1">
    <location>
        <begin position="792"/>
        <end position="805"/>
    </location>
</feature>
<dbReference type="AlphaFoldDB" id="A0A9P3LKD6"/>
<sequence>MSPETRSKAGRQQRAEAQPAGPNQRKPAAKKKQRAQLRAKSTAPPIVTPNAFSMLSNHGDSLPSTPPEAKPDVAAVDKPAEADDDSISQFGDNESELSYIDVEEGECTPPKSVATDATSDEDLADSDGDRPDETEPPEQGTATQASQSAQEPATPEATPPTARPRLLGQSIMEARRVLLEALQSRQGTAATSGGGVRAEGKENAPKRNLTLRGHDPRSRRGPATSERLPGTNSAESHEHASLLLTPPAPVDPRPVEFLPPLIVPPFRPTSAAPPARPSRPNTPRPLPDRVSGMTATTTKTRTPRLTAEEIKRARLPVGAPTLLTTAAGTKRPDASRIDRSPNGRSIQRDSEAPHKRPRLHGAGPTREAVSSRPTPRNLGVISEVEDADSPLHLLADAAARMSSERPEARTDRGARAATPAASLRADTTRREAVRLGGPRSEARGSEDTLQTDSREDTVIPEIQQASIAAYVASDTATLTTSNEPANNFAPTPPSGFPDQQGSGPGWQLANQTKENLAGWVGIEGGKVLAVPFGQGANDHKLADRLFSTVAHVHSVVSKFLGVSTVHVSPPIAEHPVTDLNQAPYAYLVHGISIGRAAQLIVQKCISSPNVTVMFYPFALSLPSLFVCFGHIIDCGCDMVRNMAIATMTRGPNFAAIIELLRETPGLPSTMDFVELARRLVNTVRISRSEKHGKGASLTPVYSLYMSTSIMTADTWKQWHQLLHGFVWYDIFLAEVVVRTDVECEGCHGRDHYQFACPFMQVPGWHGVMPPPRRRAPATGPAGARTAPPATAQADQGQRAQHSIQRPTKPLKTNPRNFANK</sequence>
<proteinExistence type="predicted"/>
<feature type="compositionally biased region" description="Basic residues" evidence="1">
    <location>
        <begin position="27"/>
        <end position="37"/>
    </location>
</feature>
<feature type="region of interest" description="Disordered" evidence="1">
    <location>
        <begin position="1"/>
        <end position="170"/>
    </location>
</feature>
<gene>
    <name evidence="2" type="ORF">PsYK624_146410</name>
</gene>
<feature type="region of interest" description="Disordered" evidence="1">
    <location>
        <begin position="264"/>
        <end position="384"/>
    </location>
</feature>
<feature type="compositionally biased region" description="Low complexity" evidence="1">
    <location>
        <begin position="415"/>
        <end position="425"/>
    </location>
</feature>
<accession>A0A9P3LKD6</accession>
<evidence type="ECO:0000256" key="1">
    <source>
        <dbReference type="SAM" id="MobiDB-lite"/>
    </source>
</evidence>
<feature type="compositionally biased region" description="Low complexity" evidence="1">
    <location>
        <begin position="776"/>
        <end position="791"/>
    </location>
</feature>
<comment type="caution">
    <text evidence="2">The sequence shown here is derived from an EMBL/GenBank/DDBJ whole genome shotgun (WGS) entry which is preliminary data.</text>
</comment>
<feature type="compositionally biased region" description="Basic and acidic residues" evidence="1">
    <location>
        <begin position="330"/>
        <end position="354"/>
    </location>
</feature>
<feature type="compositionally biased region" description="Basic and acidic residues" evidence="1">
    <location>
        <begin position="402"/>
        <end position="414"/>
    </location>
</feature>
<dbReference type="OrthoDB" id="2758679at2759"/>
<keyword evidence="3" id="KW-1185">Reference proteome</keyword>
<feature type="region of interest" description="Disordered" evidence="1">
    <location>
        <begin position="399"/>
        <end position="457"/>
    </location>
</feature>
<feature type="compositionally biased region" description="Basic and acidic residues" evidence="1">
    <location>
        <begin position="440"/>
        <end position="457"/>
    </location>
</feature>
<feature type="compositionally biased region" description="Low complexity" evidence="1">
    <location>
        <begin position="294"/>
        <end position="305"/>
    </location>
</feature>
<protein>
    <submittedName>
        <fullName evidence="2">Uncharacterized protein</fullName>
    </submittedName>
</protein>
<feature type="region of interest" description="Disordered" evidence="1">
    <location>
        <begin position="481"/>
        <end position="508"/>
    </location>
</feature>
<feature type="compositionally biased region" description="Low complexity" evidence="1">
    <location>
        <begin position="315"/>
        <end position="329"/>
    </location>
</feature>